<sequence>MIFQSDEVKRTKKVNFVFFCFFLGKGDTIKLGIFLFLKNIIFRPTKKLFYQN</sequence>
<feature type="transmembrane region" description="Helical" evidence="1">
    <location>
        <begin position="16"/>
        <end position="37"/>
    </location>
</feature>
<dbReference type="EMBL" id="FQ032813">
    <property type="protein sequence ID" value="CBL87211.1"/>
    <property type="molecule type" value="Genomic_DNA"/>
</dbReference>
<protein>
    <submittedName>
        <fullName evidence="2">Uncharacterized protein</fullName>
    </submittedName>
</protein>
<reference evidence="2" key="2">
    <citation type="journal article" date="2012" name="Environ. Microbiol.">
        <title>Genomic content of uncultured Bacteroidetes from contrasting oceanic provinces in the North Atlantic Ocean.</title>
        <authorList>
            <person name="Gomez-Pereira P.R."/>
            <person name="Schuler M."/>
            <person name="Fuchs B.M."/>
            <person name="Bennke C."/>
            <person name="Teeling H."/>
            <person name="Waldmann J."/>
            <person name="Richter M."/>
            <person name="Barbe V."/>
            <person name="Bataille E."/>
            <person name="Glockner F.O."/>
            <person name="Amann R."/>
        </authorList>
    </citation>
    <scope>NUCLEOTIDE SEQUENCE</scope>
</reference>
<gene>
    <name evidence="2" type="ORF">S3_892_0003</name>
</gene>
<keyword evidence="1" id="KW-1133">Transmembrane helix</keyword>
<name>F4MM48_9BACT</name>
<reference evidence="2" key="1">
    <citation type="submission" date="2010-05" db="EMBL/GenBank/DDBJ databases">
        <authorList>
            <person name="Genoscope - CEA"/>
        </authorList>
    </citation>
    <scope>NUCLEOTIDE SEQUENCE</scope>
</reference>
<evidence type="ECO:0000256" key="1">
    <source>
        <dbReference type="SAM" id="Phobius"/>
    </source>
</evidence>
<organism evidence="2">
    <name type="scientific">uncultured Sphingobacteriia bacterium</name>
    <dbReference type="NCBI Taxonomy" id="246143"/>
    <lineage>
        <taxon>Bacteria</taxon>
        <taxon>Pseudomonadati</taxon>
        <taxon>Bacteroidota</taxon>
        <taxon>Sphingobacteriia</taxon>
        <taxon>environmental samples</taxon>
    </lineage>
</organism>
<keyword evidence="1" id="KW-0812">Transmembrane</keyword>
<dbReference type="AlphaFoldDB" id="F4MM48"/>
<proteinExistence type="predicted"/>
<evidence type="ECO:0000313" key="2">
    <source>
        <dbReference type="EMBL" id="CBL87211.1"/>
    </source>
</evidence>
<keyword evidence="1" id="KW-0472">Membrane</keyword>
<accession>F4MM48</accession>